<reference evidence="1 2" key="1">
    <citation type="submission" date="2019-02" db="EMBL/GenBank/DDBJ databases">
        <title>Deep-cultivation of Planctomycetes and their phenomic and genomic characterization uncovers novel biology.</title>
        <authorList>
            <person name="Wiegand S."/>
            <person name="Jogler M."/>
            <person name="Boedeker C."/>
            <person name="Pinto D."/>
            <person name="Vollmers J."/>
            <person name="Rivas-Marin E."/>
            <person name="Kohn T."/>
            <person name="Peeters S.H."/>
            <person name="Heuer A."/>
            <person name="Rast P."/>
            <person name="Oberbeckmann S."/>
            <person name="Bunk B."/>
            <person name="Jeske O."/>
            <person name="Meyerdierks A."/>
            <person name="Storesund J.E."/>
            <person name="Kallscheuer N."/>
            <person name="Luecker S."/>
            <person name="Lage O.M."/>
            <person name="Pohl T."/>
            <person name="Merkel B.J."/>
            <person name="Hornburger P."/>
            <person name="Mueller R.-W."/>
            <person name="Bruemmer F."/>
            <person name="Labrenz M."/>
            <person name="Spormann A.M."/>
            <person name="Op den Camp H."/>
            <person name="Overmann J."/>
            <person name="Amann R."/>
            <person name="Jetten M.S.M."/>
            <person name="Mascher T."/>
            <person name="Medema M.H."/>
            <person name="Devos D.P."/>
            <person name="Kaster A.-K."/>
            <person name="Ovreas L."/>
            <person name="Rohde M."/>
            <person name="Galperin M.Y."/>
            <person name="Jogler C."/>
        </authorList>
    </citation>
    <scope>NUCLEOTIDE SEQUENCE [LARGE SCALE GENOMIC DNA]</scope>
    <source>
        <strain evidence="1 2">Pan216</strain>
    </source>
</reference>
<dbReference type="RefSeq" id="WP_145258137.1">
    <property type="nucleotide sequence ID" value="NZ_CP036279.1"/>
</dbReference>
<name>A0A518B3J2_9BACT</name>
<dbReference type="EMBL" id="CP036279">
    <property type="protein sequence ID" value="QDU61560.1"/>
    <property type="molecule type" value="Genomic_DNA"/>
</dbReference>
<dbReference type="KEGG" id="knv:Pan216_24210"/>
<dbReference type="Proteomes" id="UP000317093">
    <property type="component" value="Chromosome"/>
</dbReference>
<organism evidence="1 2">
    <name type="scientific">Kolteria novifilia</name>
    <dbReference type="NCBI Taxonomy" id="2527975"/>
    <lineage>
        <taxon>Bacteria</taxon>
        <taxon>Pseudomonadati</taxon>
        <taxon>Planctomycetota</taxon>
        <taxon>Planctomycetia</taxon>
        <taxon>Kolteriales</taxon>
        <taxon>Kolteriaceae</taxon>
        <taxon>Kolteria</taxon>
    </lineage>
</organism>
<accession>A0A518B3J2</accession>
<keyword evidence="2" id="KW-1185">Reference proteome</keyword>
<gene>
    <name evidence="1" type="ORF">Pan216_24210</name>
</gene>
<sequence>MSEVHKLYEHISRELLENFLFQVQSTPTEFNRFLNAGVEEYSESAIKYVFTCPSREKAQALKARIAEEVPEDGTEIVEEDDEIFLEGTSVDVEFDLESILELVGCFCGMGAYEDCRFEAWVVDGCDMAADFTFESHDAEIEFTEKTIAIHLPEAIEPLECADKYLVPIESRLQATGLGTLTGGAPRLAIEDADVEITGVSIFLESEKRSEAVAMLRKELPKLGAPADTTIKTQDEEVAL</sequence>
<proteinExistence type="predicted"/>
<evidence type="ECO:0000313" key="2">
    <source>
        <dbReference type="Proteomes" id="UP000317093"/>
    </source>
</evidence>
<evidence type="ECO:0000313" key="1">
    <source>
        <dbReference type="EMBL" id="QDU61560.1"/>
    </source>
</evidence>
<dbReference type="AlphaFoldDB" id="A0A518B3J2"/>
<protein>
    <submittedName>
        <fullName evidence="1">Uncharacterized protein</fullName>
    </submittedName>
</protein>